<comment type="caution">
    <text evidence="2">The sequence shown here is derived from an EMBL/GenBank/DDBJ whole genome shotgun (WGS) entry which is preliminary data.</text>
</comment>
<accession>A0ABR0HB98</accession>
<dbReference type="RefSeq" id="XP_062765220.1">
    <property type="nucleotide sequence ID" value="XM_062911654.1"/>
</dbReference>
<dbReference type="PANTHER" id="PTHR35392">
    <property type="entry name" value="ZN(II)2CYS6 TRANSCRIPTION FACTOR (EUROFUNG)-RELATED-RELATED"/>
    <property type="match status" value="1"/>
</dbReference>
<evidence type="ECO:0008006" key="4">
    <source>
        <dbReference type="Google" id="ProtNLM"/>
    </source>
</evidence>
<evidence type="ECO:0000256" key="1">
    <source>
        <dbReference type="SAM" id="MobiDB-lite"/>
    </source>
</evidence>
<dbReference type="InterPro" id="IPR052973">
    <property type="entry name" value="Fungal_sec-metab_reg_TF"/>
</dbReference>
<evidence type="ECO:0000313" key="2">
    <source>
        <dbReference type="EMBL" id="KAK4665254.1"/>
    </source>
</evidence>
<feature type="compositionally biased region" description="Polar residues" evidence="1">
    <location>
        <begin position="169"/>
        <end position="178"/>
    </location>
</feature>
<dbReference type="EMBL" id="JAFFHB010000005">
    <property type="protein sequence ID" value="KAK4665254.1"/>
    <property type="molecule type" value="Genomic_DNA"/>
</dbReference>
<feature type="region of interest" description="Disordered" evidence="1">
    <location>
        <begin position="153"/>
        <end position="185"/>
    </location>
</feature>
<protein>
    <recommendedName>
        <fullName evidence="4">Zn(2)-C6 fungal-type domain-containing protein</fullName>
    </recommendedName>
</protein>
<reference evidence="2 3" key="1">
    <citation type="journal article" date="2023" name="bioRxiv">
        <title>High-quality genome assemblies of four members of thePodospora anserinaspecies complex.</title>
        <authorList>
            <person name="Ament-Velasquez S.L."/>
            <person name="Vogan A.A."/>
            <person name="Wallerman O."/>
            <person name="Hartmann F."/>
            <person name="Gautier V."/>
            <person name="Silar P."/>
            <person name="Giraud T."/>
            <person name="Johannesson H."/>
        </authorList>
    </citation>
    <scope>NUCLEOTIDE SEQUENCE [LARGE SCALE GENOMIC DNA]</scope>
    <source>
        <strain evidence="2 3">CBS 411.78</strain>
    </source>
</reference>
<gene>
    <name evidence="2" type="ORF">QC763_400390</name>
</gene>
<sequence>MNSAAMGSPNPESPAVPRPSSDNTGWTASSSGSSHNGNNSHGNMSSRQEVFISYRGWPDHRHPLFTQQDATENLNGTHWSTGFESWSPYLGGPCRGLNTSPLRPYPNWDLLAEAGRHDTTGKKGHLKEYAPSPREEVPSCLQRSLESEALVSPFTEDDSWPSDCGKAQGTPTATSPWTVTPPEHSEEKAEELEHAQSFDLKDSAYFYDHDGRDHASTHLEGHALSKTPISQPAVTKTAPVLGPSKVWGLPPRIRRRKKTKPVGESPPSSKVNPIDKPKPKKRGAFTDEAKKRSTALTRQLKSCIRCRMNKGRCLPNPSFPSGPCLTCQLMTGPTVSKMPCYRYIITEATLYREQKAPWQIFSRRWQSMDIVDIWSSDWAPSSRIRTIMVSHLNVPTQFAFQVREFIPTAGDILEDEVTDPVEGTVIKVPLPRFAVADMKATAENMRGFVDGNVHSFITAMVGRDELLWGTYLMAFRQVGLARTKQEQTLLSNTFRLWVVCRMTSSPVYICGDDKLGGTPHPLYDNRVMMPLLMTAQFECINYTTFLRPWSRAVLKQLNDLVLAKKREYWLTIYLTMFVLLHSCAMITKRDEETARQFRIPGKYANPASIREHHCGAQTMLAHFHYINRGVVPFSLPLHTKDGRSDLAKAANLTEEQVSFVRMTAEMVKDSARQSTMRTVREQEDVGHDLYWVSMLYDQEWKPKQNE</sequence>
<dbReference type="PANTHER" id="PTHR35392:SF3">
    <property type="entry name" value="ZN(2)-C6 FUNGAL-TYPE DOMAIN-CONTAINING PROTEIN"/>
    <property type="match status" value="1"/>
</dbReference>
<proteinExistence type="predicted"/>
<dbReference type="Proteomes" id="UP001326199">
    <property type="component" value="Unassembled WGS sequence"/>
</dbReference>
<organism evidence="2 3">
    <name type="scientific">Podospora pseudopauciseta</name>
    <dbReference type="NCBI Taxonomy" id="2093780"/>
    <lineage>
        <taxon>Eukaryota</taxon>
        <taxon>Fungi</taxon>
        <taxon>Dikarya</taxon>
        <taxon>Ascomycota</taxon>
        <taxon>Pezizomycotina</taxon>
        <taxon>Sordariomycetes</taxon>
        <taxon>Sordariomycetidae</taxon>
        <taxon>Sordariales</taxon>
        <taxon>Podosporaceae</taxon>
        <taxon>Podospora</taxon>
    </lineage>
</organism>
<feature type="region of interest" description="Disordered" evidence="1">
    <location>
        <begin position="1"/>
        <end position="47"/>
    </location>
</feature>
<feature type="region of interest" description="Disordered" evidence="1">
    <location>
        <begin position="240"/>
        <end position="292"/>
    </location>
</feature>
<keyword evidence="3" id="KW-1185">Reference proteome</keyword>
<dbReference type="GeneID" id="87931997"/>
<name>A0ABR0HB98_9PEZI</name>
<evidence type="ECO:0000313" key="3">
    <source>
        <dbReference type="Proteomes" id="UP001326199"/>
    </source>
</evidence>
<feature type="compositionally biased region" description="Low complexity" evidence="1">
    <location>
        <begin position="29"/>
        <end position="46"/>
    </location>
</feature>